<dbReference type="SMART" id="SM00516">
    <property type="entry name" value="SEC14"/>
    <property type="match status" value="1"/>
</dbReference>
<dbReference type="Proteomes" id="UP001153069">
    <property type="component" value="Unassembled WGS sequence"/>
</dbReference>
<dbReference type="PROSITE" id="PS50191">
    <property type="entry name" value="CRAL_TRIO"/>
    <property type="match status" value="1"/>
</dbReference>
<dbReference type="SUPFAM" id="SSF46938">
    <property type="entry name" value="CRAL/TRIO N-terminal domain"/>
    <property type="match status" value="1"/>
</dbReference>
<dbReference type="OrthoDB" id="1434354at2759"/>
<dbReference type="PANTHER" id="PTHR45657:SF61">
    <property type="entry name" value="CRAL-TRIO DOMAIN-CONTAINING PROTEIN"/>
    <property type="match status" value="1"/>
</dbReference>
<accession>A0A9N8E965</accession>
<evidence type="ECO:0000313" key="2">
    <source>
        <dbReference type="EMBL" id="CAB9516165.1"/>
    </source>
</evidence>
<organism evidence="2 3">
    <name type="scientific">Seminavis robusta</name>
    <dbReference type="NCBI Taxonomy" id="568900"/>
    <lineage>
        <taxon>Eukaryota</taxon>
        <taxon>Sar</taxon>
        <taxon>Stramenopiles</taxon>
        <taxon>Ochrophyta</taxon>
        <taxon>Bacillariophyta</taxon>
        <taxon>Bacillariophyceae</taxon>
        <taxon>Bacillariophycidae</taxon>
        <taxon>Naviculales</taxon>
        <taxon>Naviculaceae</taxon>
        <taxon>Seminavis</taxon>
    </lineage>
</organism>
<proteinExistence type="predicted"/>
<reference evidence="2" key="1">
    <citation type="submission" date="2020-06" db="EMBL/GenBank/DDBJ databases">
        <authorList>
            <consortium name="Plant Systems Biology data submission"/>
        </authorList>
    </citation>
    <scope>NUCLEOTIDE SEQUENCE</scope>
    <source>
        <strain evidence="2">D6</strain>
    </source>
</reference>
<evidence type="ECO:0000259" key="1">
    <source>
        <dbReference type="PROSITE" id="PS50191"/>
    </source>
</evidence>
<dbReference type="PANTHER" id="PTHR45657">
    <property type="entry name" value="CRAL-TRIO DOMAIN-CONTAINING PROTEIN YKL091C-RELATED"/>
    <property type="match status" value="1"/>
</dbReference>
<dbReference type="AlphaFoldDB" id="A0A9N8E965"/>
<name>A0A9N8E965_9STRA</name>
<feature type="domain" description="CRAL-TRIO" evidence="1">
    <location>
        <begin position="244"/>
        <end position="414"/>
    </location>
</feature>
<dbReference type="InterPro" id="IPR036865">
    <property type="entry name" value="CRAL-TRIO_dom_sf"/>
</dbReference>
<gene>
    <name evidence="2" type="ORF">SEMRO_764_G199100.1</name>
</gene>
<dbReference type="CDD" id="cd00170">
    <property type="entry name" value="SEC14"/>
    <property type="match status" value="1"/>
</dbReference>
<dbReference type="Pfam" id="PF00650">
    <property type="entry name" value="CRAL_TRIO"/>
    <property type="match status" value="1"/>
</dbReference>
<dbReference type="EMBL" id="CAICTM010000763">
    <property type="protein sequence ID" value="CAB9516165.1"/>
    <property type="molecule type" value="Genomic_DNA"/>
</dbReference>
<dbReference type="InterPro" id="IPR036273">
    <property type="entry name" value="CRAL/TRIO_N_dom_sf"/>
</dbReference>
<dbReference type="InterPro" id="IPR001251">
    <property type="entry name" value="CRAL-TRIO_dom"/>
</dbReference>
<protein>
    <submittedName>
        <fullName evidence="2">SEC14 cytosolic factor</fullName>
    </submittedName>
</protein>
<dbReference type="InterPro" id="IPR051026">
    <property type="entry name" value="PI/PC_transfer"/>
</dbReference>
<sequence>MPSVPGPEGFPEDRSVLRSLLSALAFDNVGSRRGSSSKRPLKRRKKIIKKRRDCLGRACQEDDTVDENESQTYHLDIDTALEQPQQQLSEEDQQLLVVDPSFVDIFYDAKDRESVEALLDEDLIPIGLEPDDSVMLESFEACIRSDGGIDTQRSSHDDSSSLRRYQVPLECAEESIAGSCSTLSASDAPSKEAKEVKTNHNELPVRFLRAGKGDEVEGRRRYQETLQWRKDNGVDNALYDAWPMFELTKKHYPHYFHGTGRNGQPVFYEQPPKTDLRALRNGGVGLQQLLNHYAMITEFQWQYIERDDFQRSIYIIDLGGIRMTDFVGECVDFVRQASSFTAAHYPERAGHVFVVNVPGWFKIIWNVVKPMIDEVTLEKIHILRGKEEIFKSLLEQIPVENIPQEYGGQSCYKLGESPEEDLLRGLMTHNNEMAEGKPCRYAKSGESCKFCNFSYARHY</sequence>
<dbReference type="SUPFAM" id="SSF52087">
    <property type="entry name" value="CRAL/TRIO domain"/>
    <property type="match status" value="1"/>
</dbReference>
<dbReference type="Gene3D" id="3.40.525.10">
    <property type="entry name" value="CRAL-TRIO lipid binding domain"/>
    <property type="match status" value="1"/>
</dbReference>
<evidence type="ECO:0000313" key="3">
    <source>
        <dbReference type="Proteomes" id="UP001153069"/>
    </source>
</evidence>
<keyword evidence="3" id="KW-1185">Reference proteome</keyword>
<comment type="caution">
    <text evidence="2">The sequence shown here is derived from an EMBL/GenBank/DDBJ whole genome shotgun (WGS) entry which is preliminary data.</text>
</comment>